<dbReference type="Proteomes" id="UP000677054">
    <property type="component" value="Unassembled WGS sequence"/>
</dbReference>
<dbReference type="InterPro" id="IPR000276">
    <property type="entry name" value="GPCR_Rhodpsn"/>
</dbReference>
<evidence type="ECO:0000259" key="13">
    <source>
        <dbReference type="PROSITE" id="PS50262"/>
    </source>
</evidence>
<evidence type="ECO:0000256" key="9">
    <source>
        <dbReference type="ARBA" id="ARBA00023305"/>
    </source>
</evidence>
<dbReference type="OrthoDB" id="9996086at2759"/>
<feature type="transmembrane region" description="Helical" evidence="12">
    <location>
        <begin position="64"/>
        <end position="85"/>
    </location>
</feature>
<feature type="transmembrane region" description="Helical" evidence="12">
    <location>
        <begin position="234"/>
        <end position="258"/>
    </location>
</feature>
<proteinExistence type="inferred from homology"/>
<feature type="compositionally biased region" description="Basic and acidic residues" evidence="11">
    <location>
        <begin position="378"/>
        <end position="388"/>
    </location>
</feature>
<protein>
    <recommendedName>
        <fullName evidence="13">G-protein coupled receptors family 1 profile domain-containing protein</fullName>
    </recommendedName>
</protein>
<dbReference type="EMBL" id="CAJPEV010001740">
    <property type="protein sequence ID" value="CAG0894133.1"/>
    <property type="molecule type" value="Genomic_DNA"/>
</dbReference>
<dbReference type="Gene3D" id="1.20.1070.10">
    <property type="entry name" value="Rhodopsin 7-helix transmembrane proteins"/>
    <property type="match status" value="1"/>
</dbReference>
<evidence type="ECO:0000256" key="10">
    <source>
        <dbReference type="RuleBase" id="RU000688"/>
    </source>
</evidence>
<comment type="similarity">
    <text evidence="2 10">Belongs to the G-protein coupled receptor 1 family.</text>
</comment>
<feature type="compositionally biased region" description="Basic and acidic residues" evidence="11">
    <location>
        <begin position="400"/>
        <end position="411"/>
    </location>
</feature>
<dbReference type="GO" id="GO:0004930">
    <property type="term" value="F:G protein-coupled receptor activity"/>
    <property type="evidence" value="ECO:0007669"/>
    <property type="project" value="UniProtKB-KW"/>
</dbReference>
<organism evidence="14">
    <name type="scientific">Darwinula stevensoni</name>
    <dbReference type="NCBI Taxonomy" id="69355"/>
    <lineage>
        <taxon>Eukaryota</taxon>
        <taxon>Metazoa</taxon>
        <taxon>Ecdysozoa</taxon>
        <taxon>Arthropoda</taxon>
        <taxon>Crustacea</taxon>
        <taxon>Oligostraca</taxon>
        <taxon>Ostracoda</taxon>
        <taxon>Podocopa</taxon>
        <taxon>Podocopida</taxon>
        <taxon>Darwinulocopina</taxon>
        <taxon>Darwinuloidea</taxon>
        <taxon>Darwinulidae</taxon>
        <taxon>Darwinula</taxon>
    </lineage>
</organism>
<keyword evidence="4 12" id="KW-1133">Transmembrane helix</keyword>
<keyword evidence="5 10" id="KW-0297">G-protein coupled receptor</keyword>
<gene>
    <name evidence="14" type="ORF">DSTB1V02_LOCUS8019</name>
</gene>
<evidence type="ECO:0000313" key="15">
    <source>
        <dbReference type="Proteomes" id="UP000677054"/>
    </source>
</evidence>
<keyword evidence="9" id="KW-0716">Sensory transduction</keyword>
<dbReference type="InterPro" id="IPR017452">
    <property type="entry name" value="GPCR_Rhodpsn_7TM"/>
</dbReference>
<feature type="domain" description="G-protein coupled receptors family 1 profile" evidence="13">
    <location>
        <begin position="1"/>
        <end position="287"/>
    </location>
</feature>
<evidence type="ECO:0000256" key="6">
    <source>
        <dbReference type="ARBA" id="ARBA00023136"/>
    </source>
</evidence>
<dbReference type="GO" id="GO:0007601">
    <property type="term" value="P:visual perception"/>
    <property type="evidence" value="ECO:0007669"/>
    <property type="project" value="UniProtKB-KW"/>
</dbReference>
<keyword evidence="9" id="KW-0844">Vision</keyword>
<evidence type="ECO:0000313" key="14">
    <source>
        <dbReference type="EMBL" id="CAD7248199.1"/>
    </source>
</evidence>
<dbReference type="PRINTS" id="PR00237">
    <property type="entry name" value="GPCRRHODOPSN"/>
</dbReference>
<comment type="subcellular location">
    <subcellularLocation>
        <location evidence="1">Membrane</location>
        <topology evidence="1">Multi-pass membrane protein</topology>
    </subcellularLocation>
</comment>
<dbReference type="AlphaFoldDB" id="A0A7R8XED2"/>
<sequence length="492" mass="55226">MVRFLLSTEILVSGRRGHRCLRKTATVFVLNLAAADLGNSLMHSMATVSSFNDGWQFGNAGCKFYAGMVGLFGLVSIMTLSAIAVERCLVIVPPSSKFSKPTPLFAKKDASFVAACLFELEAERRLPSLQVCIGIWFYCLALVIPPYLGWSDYVPEAFLTSCTWDFYTRTLSNRAYYIFLLFFGFVVPVSIILLSYLFIIRTFRQLKEVGETMENGNVPIRETRKRTEFRVAKIIFVLIVLFLMSWTPYTIISFIAIFGDIELITPWASAAPVVFAKASVVYNPIVYGISHPAFRYNLKRRLINILSANMSEEGKEVFPSTSSDACGLQRSNARRFSRDSSSVNTDRILSRFRSYHSEASFSDTNSNANSFKERHSRSHAERTVRFAERQQIADSSAGKRGGEGRRRRTEEDPPTDEDDYITVNCKENGEAVIRISRKKDSREGDPTPGVLDDNQLIQLLLDALKKKQDPPPENECGAGKETPFKESGGKVS</sequence>
<dbReference type="PROSITE" id="PS00237">
    <property type="entry name" value="G_PROTEIN_RECEP_F1_1"/>
    <property type="match status" value="1"/>
</dbReference>
<dbReference type="SUPFAM" id="SSF81321">
    <property type="entry name" value="Family A G protein-coupled receptor-like"/>
    <property type="match status" value="1"/>
</dbReference>
<dbReference type="PROSITE" id="PS50262">
    <property type="entry name" value="G_PROTEIN_RECEP_F1_2"/>
    <property type="match status" value="1"/>
</dbReference>
<keyword evidence="3 10" id="KW-0812">Transmembrane</keyword>
<keyword evidence="7 10" id="KW-0675">Receptor</keyword>
<evidence type="ECO:0000256" key="3">
    <source>
        <dbReference type="ARBA" id="ARBA00022692"/>
    </source>
</evidence>
<keyword evidence="15" id="KW-1185">Reference proteome</keyword>
<evidence type="ECO:0000256" key="8">
    <source>
        <dbReference type="ARBA" id="ARBA00023224"/>
    </source>
</evidence>
<evidence type="ECO:0000256" key="5">
    <source>
        <dbReference type="ARBA" id="ARBA00023040"/>
    </source>
</evidence>
<feature type="transmembrane region" description="Helical" evidence="12">
    <location>
        <begin position="25"/>
        <end position="44"/>
    </location>
</feature>
<feature type="region of interest" description="Disordered" evidence="11">
    <location>
        <begin position="360"/>
        <end position="421"/>
    </location>
</feature>
<dbReference type="InterPro" id="IPR050125">
    <property type="entry name" value="GPCR_opsins"/>
</dbReference>
<keyword evidence="8 10" id="KW-0807">Transducer</keyword>
<evidence type="ECO:0000256" key="1">
    <source>
        <dbReference type="ARBA" id="ARBA00004141"/>
    </source>
</evidence>
<feature type="compositionally biased region" description="Basic and acidic residues" evidence="11">
    <location>
        <begin position="482"/>
        <end position="492"/>
    </location>
</feature>
<dbReference type="PANTHER" id="PTHR24240">
    <property type="entry name" value="OPSIN"/>
    <property type="match status" value="1"/>
</dbReference>
<dbReference type="Pfam" id="PF00001">
    <property type="entry name" value="7tm_1"/>
    <property type="match status" value="2"/>
</dbReference>
<dbReference type="GO" id="GO:0016020">
    <property type="term" value="C:membrane"/>
    <property type="evidence" value="ECO:0007669"/>
    <property type="project" value="UniProtKB-SubCell"/>
</dbReference>
<accession>A0A7R8XED2</accession>
<keyword evidence="6 12" id="KW-0472">Membrane</keyword>
<evidence type="ECO:0000256" key="11">
    <source>
        <dbReference type="SAM" id="MobiDB-lite"/>
    </source>
</evidence>
<feature type="transmembrane region" description="Helical" evidence="12">
    <location>
        <begin position="129"/>
        <end position="148"/>
    </location>
</feature>
<reference evidence="14" key="1">
    <citation type="submission" date="2020-11" db="EMBL/GenBank/DDBJ databases">
        <authorList>
            <person name="Tran Van P."/>
        </authorList>
    </citation>
    <scope>NUCLEOTIDE SEQUENCE</scope>
</reference>
<evidence type="ECO:0000256" key="12">
    <source>
        <dbReference type="SAM" id="Phobius"/>
    </source>
</evidence>
<evidence type="ECO:0000256" key="7">
    <source>
        <dbReference type="ARBA" id="ARBA00023170"/>
    </source>
</evidence>
<name>A0A7R8XED2_9CRUS</name>
<evidence type="ECO:0000256" key="4">
    <source>
        <dbReference type="ARBA" id="ARBA00022989"/>
    </source>
</evidence>
<feature type="region of interest" description="Disordered" evidence="11">
    <location>
        <begin position="462"/>
        <end position="492"/>
    </location>
</feature>
<feature type="transmembrane region" description="Helical" evidence="12">
    <location>
        <begin position="175"/>
        <end position="199"/>
    </location>
</feature>
<dbReference type="EMBL" id="LR901257">
    <property type="protein sequence ID" value="CAD7248199.1"/>
    <property type="molecule type" value="Genomic_DNA"/>
</dbReference>
<evidence type="ECO:0000256" key="2">
    <source>
        <dbReference type="ARBA" id="ARBA00010663"/>
    </source>
</evidence>
<feature type="compositionally biased region" description="Polar residues" evidence="11">
    <location>
        <begin position="360"/>
        <end position="370"/>
    </location>
</feature>